<keyword evidence="1" id="KW-0812">Transmembrane</keyword>
<feature type="transmembrane region" description="Helical" evidence="1">
    <location>
        <begin position="129"/>
        <end position="147"/>
    </location>
</feature>
<keyword evidence="1" id="KW-1133">Transmembrane helix</keyword>
<dbReference type="PANTHER" id="PTHR41771:SF1">
    <property type="entry name" value="MEMBRANE PROTEIN"/>
    <property type="match status" value="1"/>
</dbReference>
<reference evidence="2 3" key="1">
    <citation type="submission" date="2019-07" db="EMBL/GenBank/DDBJ databases">
        <title>Whole genome shotgun sequence of Cellulomonas xylanilytica NBRC 101102.</title>
        <authorList>
            <person name="Hosoyama A."/>
            <person name="Uohara A."/>
            <person name="Ohji S."/>
            <person name="Ichikawa N."/>
        </authorList>
    </citation>
    <scope>NUCLEOTIDE SEQUENCE [LARGE SCALE GENOMIC DNA]</scope>
    <source>
        <strain evidence="2 3">NBRC 101102</strain>
    </source>
</reference>
<gene>
    <name evidence="2" type="ORF">CXY01_16410</name>
</gene>
<dbReference type="Proteomes" id="UP000321118">
    <property type="component" value="Unassembled WGS sequence"/>
</dbReference>
<dbReference type="PANTHER" id="PTHR41771">
    <property type="entry name" value="MEMBRANE PROTEIN-RELATED"/>
    <property type="match status" value="1"/>
</dbReference>
<evidence type="ECO:0000313" key="2">
    <source>
        <dbReference type="EMBL" id="GEK21121.1"/>
    </source>
</evidence>
<feature type="transmembrane region" description="Helical" evidence="1">
    <location>
        <begin position="154"/>
        <end position="174"/>
    </location>
</feature>
<organism evidence="2 3">
    <name type="scientific">Cellulomonas xylanilytica</name>
    <dbReference type="NCBI Taxonomy" id="233583"/>
    <lineage>
        <taxon>Bacteria</taxon>
        <taxon>Bacillati</taxon>
        <taxon>Actinomycetota</taxon>
        <taxon>Actinomycetes</taxon>
        <taxon>Micrococcales</taxon>
        <taxon>Cellulomonadaceae</taxon>
        <taxon>Cellulomonas</taxon>
    </lineage>
</organism>
<dbReference type="RefSeq" id="WP_146926929.1">
    <property type="nucleotide sequence ID" value="NZ_BJUB01000004.1"/>
</dbReference>
<feature type="transmembrane region" description="Helical" evidence="1">
    <location>
        <begin position="22"/>
        <end position="42"/>
    </location>
</feature>
<keyword evidence="1" id="KW-0472">Membrane</keyword>
<dbReference type="OrthoDB" id="5846312at2"/>
<dbReference type="Pfam" id="PF07907">
    <property type="entry name" value="YibE_F"/>
    <property type="match status" value="1"/>
</dbReference>
<protein>
    <submittedName>
        <fullName evidence="2">Membrane protein</fullName>
    </submittedName>
</protein>
<evidence type="ECO:0000256" key="1">
    <source>
        <dbReference type="SAM" id="Phobius"/>
    </source>
</evidence>
<proteinExistence type="predicted"/>
<keyword evidence="3" id="KW-1185">Reference proteome</keyword>
<feature type="transmembrane region" description="Helical" evidence="1">
    <location>
        <begin position="250"/>
        <end position="268"/>
    </location>
</feature>
<sequence>MSAHTHDGVPASPQVRRHARRVFTAILVPALLVTLVGAWVLWPTGERPVLDTAPPGMTFPTVTVAEVFPEASDPLRQVRVTTADGSSAWVQVPPEYLPEVHPGDRIIAADLGAMGTPETGLVFTDFVRGPPLGLLAAVFAVLVVAVARWRGVAALVGLGISMGVIGVFMLPALLEGKPALPVALVTSSAIMFVVLYLAHGFTLKTSTALVGTLLGLVATGFLASWASGAAHLTGLSGEYALDLLSYAPQARMSAILLCGMVIAGLGVLNDVTITQASAVWELHGSSPDAGWRELFGRGMRIGRDHIASTVYTIVFAYVGATLPLVLLVSISDRGMLDALTSGELAEEVARTLVGSIGLVLAIPLTTAIAAWVVRSGRSAPATEGEPELVDVTVP</sequence>
<feature type="transmembrane region" description="Helical" evidence="1">
    <location>
        <begin position="180"/>
        <end position="198"/>
    </location>
</feature>
<feature type="transmembrane region" description="Helical" evidence="1">
    <location>
        <begin position="309"/>
        <end position="331"/>
    </location>
</feature>
<comment type="caution">
    <text evidence="2">The sequence shown here is derived from an EMBL/GenBank/DDBJ whole genome shotgun (WGS) entry which is preliminary data.</text>
</comment>
<dbReference type="AlphaFoldDB" id="A0A510V5B8"/>
<feature type="transmembrane region" description="Helical" evidence="1">
    <location>
        <begin position="351"/>
        <end position="373"/>
    </location>
</feature>
<name>A0A510V5B8_9CELL</name>
<evidence type="ECO:0000313" key="3">
    <source>
        <dbReference type="Proteomes" id="UP000321118"/>
    </source>
</evidence>
<accession>A0A510V5B8</accession>
<dbReference type="InterPro" id="IPR012507">
    <property type="entry name" value="YibE_F"/>
</dbReference>
<feature type="transmembrane region" description="Helical" evidence="1">
    <location>
        <begin position="210"/>
        <end position="230"/>
    </location>
</feature>
<dbReference type="EMBL" id="BJUB01000004">
    <property type="protein sequence ID" value="GEK21121.1"/>
    <property type="molecule type" value="Genomic_DNA"/>
</dbReference>